<dbReference type="STRING" id="1348657.M622_00525"/>
<protein>
    <recommendedName>
        <fullName evidence="2">Fe/B12 periplasmic-binding domain-containing protein</fullName>
    </recommendedName>
</protein>
<organism evidence="3 4">
    <name type="scientific">Thauera terpenica 58Eu</name>
    <dbReference type="NCBI Taxonomy" id="1348657"/>
    <lineage>
        <taxon>Bacteria</taxon>
        <taxon>Pseudomonadati</taxon>
        <taxon>Pseudomonadota</taxon>
        <taxon>Betaproteobacteria</taxon>
        <taxon>Rhodocyclales</taxon>
        <taxon>Zoogloeaceae</taxon>
        <taxon>Thauera</taxon>
    </lineage>
</organism>
<evidence type="ECO:0000313" key="4">
    <source>
        <dbReference type="Proteomes" id="UP000015455"/>
    </source>
</evidence>
<evidence type="ECO:0000256" key="1">
    <source>
        <dbReference type="ARBA" id="ARBA00022729"/>
    </source>
</evidence>
<dbReference type="NCBIfam" id="NF038402">
    <property type="entry name" value="TroA_like"/>
    <property type="match status" value="1"/>
</dbReference>
<proteinExistence type="predicted"/>
<dbReference type="PATRIC" id="fig|1348657.5.peg.104"/>
<dbReference type="SUPFAM" id="SSF53807">
    <property type="entry name" value="Helical backbone' metal receptor"/>
    <property type="match status" value="1"/>
</dbReference>
<gene>
    <name evidence="3" type="ORF">M622_00525</name>
</gene>
<dbReference type="Pfam" id="PF01497">
    <property type="entry name" value="Peripla_BP_2"/>
    <property type="match status" value="1"/>
</dbReference>
<dbReference type="EMBL" id="ATJV01000001">
    <property type="protein sequence ID" value="EPZ17284.1"/>
    <property type="molecule type" value="Genomic_DNA"/>
</dbReference>
<name>T0AWM1_9RHOO</name>
<dbReference type="eggNOG" id="COG4558">
    <property type="taxonomic scope" value="Bacteria"/>
</dbReference>
<evidence type="ECO:0000313" key="3">
    <source>
        <dbReference type="EMBL" id="EPZ17284.1"/>
    </source>
</evidence>
<keyword evidence="1" id="KW-0732">Signal</keyword>
<dbReference type="InterPro" id="IPR002491">
    <property type="entry name" value="ABC_transptr_periplasmic_BD"/>
</dbReference>
<keyword evidence="4" id="KW-1185">Reference proteome</keyword>
<dbReference type="Proteomes" id="UP000015455">
    <property type="component" value="Unassembled WGS sequence"/>
</dbReference>
<dbReference type="RefSeq" id="WP_021247568.1">
    <property type="nucleotide sequence ID" value="NZ_ATJV01000001.1"/>
</dbReference>
<comment type="caution">
    <text evidence="3">The sequence shown here is derived from an EMBL/GenBank/DDBJ whole genome shotgun (WGS) entry which is preliminary data.</text>
</comment>
<dbReference type="PANTHER" id="PTHR30535">
    <property type="entry name" value="VITAMIN B12-BINDING PROTEIN"/>
    <property type="match status" value="1"/>
</dbReference>
<dbReference type="AlphaFoldDB" id="T0AWM1"/>
<dbReference type="PANTHER" id="PTHR30535:SF35">
    <property type="entry name" value="PERIPLASMIC BINDING PROTEIN"/>
    <property type="match status" value="1"/>
</dbReference>
<evidence type="ECO:0000259" key="2">
    <source>
        <dbReference type="PROSITE" id="PS50983"/>
    </source>
</evidence>
<dbReference type="Gene3D" id="3.40.50.1980">
    <property type="entry name" value="Nitrogenase molybdenum iron protein domain"/>
    <property type="match status" value="2"/>
</dbReference>
<feature type="domain" description="Fe/B12 periplasmic-binding" evidence="2">
    <location>
        <begin position="35"/>
        <end position="288"/>
    </location>
</feature>
<dbReference type="InterPro" id="IPR054828">
    <property type="entry name" value="Vit_B12_bind_prot"/>
</dbReference>
<dbReference type="InterPro" id="IPR050902">
    <property type="entry name" value="ABC_Transporter_SBP"/>
</dbReference>
<dbReference type="OrthoDB" id="9816357at2"/>
<sequence length="293" mass="31793">MNPVEPAAFSPPSSPFSALLDASGVAHSPAGPAARIVSLVPSLTELLFELGLGDQVVGRTGFCIHPRAQLRTVEKVGGTKDVKLERVRALEPTHLIVNMDENRRETVDELAAIIPHIIVTHPNTPRDNLALYRLLGGIFGCEARAAQFEAELNAALADAACARSSLPLERVLYLIWREPWMTIASDTYISAMLAEVGWETLPAVEGGDVGAARYPAFGWDAPWLPKVERVLLSTEPYRFHSRHLDEVATLAARPATLIDGEMASWYGSRVIAGLRYLASLRRGLVELRASAAG</sequence>
<dbReference type="PROSITE" id="PS50983">
    <property type="entry name" value="FE_B12_PBP"/>
    <property type="match status" value="1"/>
</dbReference>
<accession>T0AWM1</accession>
<reference evidence="3 4" key="1">
    <citation type="submission" date="2013-06" db="EMBL/GenBank/DDBJ databases">
        <title>Draft genome sequence of Thauera terpenica.</title>
        <authorList>
            <person name="Liu B."/>
            <person name="Frostegard A.H."/>
            <person name="Shapleigh J.P."/>
        </authorList>
    </citation>
    <scope>NUCLEOTIDE SEQUENCE [LARGE SCALE GENOMIC DNA]</scope>
    <source>
        <strain evidence="3 4">58Eu</strain>
    </source>
</reference>